<name>A0A4Y6V0N3_SACBS</name>
<dbReference type="KEGG" id="saca:FFV09_16525"/>
<proteinExistence type="predicted"/>
<dbReference type="EMBL" id="CP041217">
    <property type="protein sequence ID" value="QDH22310.1"/>
    <property type="molecule type" value="Genomic_DNA"/>
</dbReference>
<dbReference type="InterPro" id="IPR018755">
    <property type="entry name" value="Phage_Mu_Gp48"/>
</dbReference>
<accession>A0A4Y6V0N3</accession>
<gene>
    <name evidence="1" type="ORF">FFV09_16525</name>
</gene>
<dbReference type="Proteomes" id="UP000316968">
    <property type="component" value="Chromosome"/>
</dbReference>
<dbReference type="OrthoDB" id="1629754at2"/>
<dbReference type="Pfam" id="PF10076">
    <property type="entry name" value="Phage_Mu_Gp48"/>
    <property type="match status" value="1"/>
</dbReference>
<evidence type="ECO:0000313" key="1">
    <source>
        <dbReference type="EMBL" id="QDH22310.1"/>
    </source>
</evidence>
<reference evidence="1 2" key="1">
    <citation type="submission" date="2019-06" db="EMBL/GenBank/DDBJ databases">
        <title>Saccharibacillus brassicae sp. nov., an endophytic bacterium isolated from Chinese cabbage seeds (Brassica pekinensis).</title>
        <authorList>
            <person name="Jiang L."/>
            <person name="Lee J."/>
            <person name="Kim S.W."/>
        </authorList>
    </citation>
    <scope>NUCLEOTIDE SEQUENCE [LARGE SCALE GENOMIC DNA]</scope>
    <source>
        <strain evidence="2">KCTC 43072 / ATSA2</strain>
    </source>
</reference>
<keyword evidence="2" id="KW-1185">Reference proteome</keyword>
<evidence type="ECO:0000313" key="2">
    <source>
        <dbReference type="Proteomes" id="UP000316968"/>
    </source>
</evidence>
<protein>
    <submittedName>
        <fullName evidence="1">DUF2313 domain-containing protein</fullName>
    </submittedName>
</protein>
<sequence>MDNAVNEASGSLAAQAAARDQELPLSSKGRELFSYLPHYYETSRIMRADAETKGREMDLLYAALNETLDQFFVRTATWGLDIWERELDIAFDPDKPLDQRRSVVESKLRGGGVFSGSMVRNVAAAYDQGEVSVRFKPEQWSFTITFVGTRGLPPNLDDLKAAIEAIKPAHLAVEYAFTYLRWDELDAKNITWDRFDTLQKNWDELEVWK</sequence>
<organism evidence="1 2">
    <name type="scientific">Saccharibacillus brassicae</name>
    <dbReference type="NCBI Taxonomy" id="2583377"/>
    <lineage>
        <taxon>Bacteria</taxon>
        <taxon>Bacillati</taxon>
        <taxon>Bacillota</taxon>
        <taxon>Bacilli</taxon>
        <taxon>Bacillales</taxon>
        <taxon>Paenibacillaceae</taxon>
        <taxon>Saccharibacillus</taxon>
    </lineage>
</organism>
<dbReference type="AlphaFoldDB" id="A0A4Y6V0N3"/>